<feature type="non-terminal residue" evidence="3">
    <location>
        <position position="343"/>
    </location>
</feature>
<dbReference type="Proteomes" id="UP000594638">
    <property type="component" value="Unassembled WGS sequence"/>
</dbReference>
<evidence type="ECO:0000259" key="2">
    <source>
        <dbReference type="Pfam" id="PF13976"/>
    </source>
</evidence>
<evidence type="ECO:0000256" key="1">
    <source>
        <dbReference type="SAM" id="MobiDB-lite"/>
    </source>
</evidence>
<proteinExistence type="predicted"/>
<gene>
    <name evidence="3" type="ORF">OLEA9_A027194</name>
</gene>
<evidence type="ECO:0000313" key="4">
    <source>
        <dbReference type="Proteomes" id="UP000594638"/>
    </source>
</evidence>
<dbReference type="InterPro" id="IPR036397">
    <property type="entry name" value="RNaseH_sf"/>
</dbReference>
<feature type="domain" description="GAG-pre-integrase" evidence="2">
    <location>
        <begin position="54"/>
        <end position="107"/>
    </location>
</feature>
<sequence length="343" mass="40163">YINEVLLVPTIDQNLLGVGQMMEKGYTLHFEGDSCTIYDKKDKSLVIAKVKNAVIMAQVDDSWLWHKRFGHFHFHGLKILHQKSMMRDLPVIKDIDAVCEGCLLGKQHRQPFPFEKSWRAKKLLELIHTDVCGPMRTPSHEQNRYFILFIDDYTRMTWVYFLREKSQVFEIFKRFKSYVEKQSGCNIKTIRSRAMLMEKSLLKTFWAEAVSTVVYLLNRCPTKAVQDKTPVEAWSGRKPSAKHLRVFGCICYTHIPQEKREKQGGDVEENNQPESPQQAIIEEPVDSPESSPRKIRRLSEIYQSCNLKIVEPESYEAASKQLEWRNAMDEEIKMIEKNNTWEL</sequence>
<evidence type="ECO:0000313" key="3">
    <source>
        <dbReference type="EMBL" id="CAA3018802.1"/>
    </source>
</evidence>
<dbReference type="SUPFAM" id="SSF53098">
    <property type="entry name" value="Ribonuclease H-like"/>
    <property type="match status" value="1"/>
</dbReference>
<dbReference type="OrthoDB" id="1750395at2759"/>
<protein>
    <submittedName>
        <fullName evidence="3">Retrovirus-related Pol poly from transposon TNT 1-94</fullName>
    </submittedName>
</protein>
<dbReference type="InterPro" id="IPR039537">
    <property type="entry name" value="Retrotran_Ty1/copia-like"/>
</dbReference>
<dbReference type="Gene3D" id="3.30.420.10">
    <property type="entry name" value="Ribonuclease H-like superfamily/Ribonuclease H"/>
    <property type="match status" value="1"/>
</dbReference>
<dbReference type="InterPro" id="IPR012337">
    <property type="entry name" value="RNaseH-like_sf"/>
</dbReference>
<dbReference type="GO" id="GO:0003676">
    <property type="term" value="F:nucleic acid binding"/>
    <property type="evidence" value="ECO:0007669"/>
    <property type="project" value="InterPro"/>
</dbReference>
<dbReference type="PANTHER" id="PTHR42648:SF18">
    <property type="entry name" value="RETROTRANSPOSON, UNCLASSIFIED-LIKE PROTEIN"/>
    <property type="match status" value="1"/>
</dbReference>
<keyword evidence="4" id="KW-1185">Reference proteome</keyword>
<feature type="region of interest" description="Disordered" evidence="1">
    <location>
        <begin position="260"/>
        <end position="293"/>
    </location>
</feature>
<organism evidence="3 4">
    <name type="scientific">Olea europaea subsp. europaea</name>
    <dbReference type="NCBI Taxonomy" id="158383"/>
    <lineage>
        <taxon>Eukaryota</taxon>
        <taxon>Viridiplantae</taxon>
        <taxon>Streptophyta</taxon>
        <taxon>Embryophyta</taxon>
        <taxon>Tracheophyta</taxon>
        <taxon>Spermatophyta</taxon>
        <taxon>Magnoliopsida</taxon>
        <taxon>eudicotyledons</taxon>
        <taxon>Gunneridae</taxon>
        <taxon>Pentapetalae</taxon>
        <taxon>asterids</taxon>
        <taxon>lamiids</taxon>
        <taxon>Lamiales</taxon>
        <taxon>Oleaceae</taxon>
        <taxon>Oleeae</taxon>
        <taxon>Olea</taxon>
    </lineage>
</organism>
<dbReference type="AlphaFoldDB" id="A0A8S0UKQ8"/>
<reference evidence="3 4" key="1">
    <citation type="submission" date="2019-12" db="EMBL/GenBank/DDBJ databases">
        <authorList>
            <person name="Alioto T."/>
            <person name="Alioto T."/>
            <person name="Gomez Garrido J."/>
        </authorList>
    </citation>
    <scope>NUCLEOTIDE SEQUENCE [LARGE SCALE GENOMIC DNA]</scope>
</reference>
<dbReference type="Gramene" id="OE9A027194T1">
    <property type="protein sequence ID" value="OE9A027194C1"/>
    <property type="gene ID" value="OE9A027194"/>
</dbReference>
<dbReference type="EMBL" id="CACTIH010007937">
    <property type="protein sequence ID" value="CAA3018802.1"/>
    <property type="molecule type" value="Genomic_DNA"/>
</dbReference>
<name>A0A8S0UKQ8_OLEEU</name>
<comment type="caution">
    <text evidence="3">The sequence shown here is derived from an EMBL/GenBank/DDBJ whole genome shotgun (WGS) entry which is preliminary data.</text>
</comment>
<dbReference type="Pfam" id="PF13976">
    <property type="entry name" value="gag_pre-integrs"/>
    <property type="match status" value="1"/>
</dbReference>
<dbReference type="InterPro" id="IPR025724">
    <property type="entry name" value="GAG-pre-integrase_dom"/>
</dbReference>
<accession>A0A8S0UKQ8</accession>
<dbReference type="PANTHER" id="PTHR42648">
    <property type="entry name" value="TRANSPOSASE, PUTATIVE-RELATED"/>
    <property type="match status" value="1"/>
</dbReference>
<feature type="non-terminal residue" evidence="3">
    <location>
        <position position="1"/>
    </location>
</feature>